<keyword evidence="2" id="KW-1185">Reference proteome</keyword>
<dbReference type="Gene3D" id="1.10.260.40">
    <property type="entry name" value="lambda repressor-like DNA-binding domains"/>
    <property type="match status" value="1"/>
</dbReference>
<sequence>MHTQMSPFEALQAAVHATGGQSALARVCGRSQPAVWKWVQSAQRLPAEHVLTVEAATGIPRHLLRPDIYPADLGPSPAWKGVDQGTQRVSFNQNSALQERAA</sequence>
<comment type="caution">
    <text evidence="1">The sequence shown here is derived from an EMBL/GenBank/DDBJ whole genome shotgun (WGS) entry which is preliminary data.</text>
</comment>
<dbReference type="Proteomes" id="UP001187221">
    <property type="component" value="Unassembled WGS sequence"/>
</dbReference>
<dbReference type="EMBL" id="BTFW01000001">
    <property type="protein sequence ID" value="GMM59893.1"/>
    <property type="molecule type" value="Genomic_DNA"/>
</dbReference>
<dbReference type="SUPFAM" id="SSF47413">
    <property type="entry name" value="lambda repressor-like DNA-binding domains"/>
    <property type="match status" value="1"/>
</dbReference>
<proteinExistence type="predicted"/>
<dbReference type="Pfam" id="PF15943">
    <property type="entry name" value="YdaS_toxin"/>
    <property type="match status" value="1"/>
</dbReference>
<gene>
    <name evidence="1" type="ORF">NUTIK01_06700</name>
</gene>
<accession>A0ABQ6P3S0</accession>
<evidence type="ECO:0000313" key="1">
    <source>
        <dbReference type="EMBL" id="GMM59893.1"/>
    </source>
</evidence>
<reference evidence="1 2" key="1">
    <citation type="submission" date="2023-06" db="EMBL/GenBank/DDBJ databases">
        <title>Draft genome sequence of Novosphingobium sp. strain IK01.</title>
        <authorList>
            <person name="Hatamoto M."/>
            <person name="Ikarashi T."/>
            <person name="Yamaguchi T."/>
        </authorList>
    </citation>
    <scope>NUCLEOTIDE SEQUENCE [LARGE SCALE GENOMIC DNA]</scope>
    <source>
        <strain evidence="1 2">IK01</strain>
    </source>
</reference>
<evidence type="ECO:0000313" key="2">
    <source>
        <dbReference type="Proteomes" id="UP001187221"/>
    </source>
</evidence>
<organism evidence="1 2">
    <name type="scientific">Novosphingobium pituita</name>
    <dbReference type="NCBI Taxonomy" id="3056842"/>
    <lineage>
        <taxon>Bacteria</taxon>
        <taxon>Pseudomonadati</taxon>
        <taxon>Pseudomonadota</taxon>
        <taxon>Alphaproteobacteria</taxon>
        <taxon>Sphingomonadales</taxon>
        <taxon>Sphingomonadaceae</taxon>
        <taxon>Novosphingobium</taxon>
    </lineage>
</organism>
<evidence type="ECO:0008006" key="3">
    <source>
        <dbReference type="Google" id="ProtNLM"/>
    </source>
</evidence>
<protein>
    <recommendedName>
        <fullName evidence="3">Helix-turn-helix domain-containing protein</fullName>
    </recommendedName>
</protein>
<dbReference type="InterPro" id="IPR010982">
    <property type="entry name" value="Lambda_DNA-bd_dom_sf"/>
</dbReference>
<dbReference type="InterPro" id="IPR031856">
    <property type="entry name" value="YdaS_toxin-like"/>
</dbReference>
<name>A0ABQ6P3S0_9SPHN</name>